<evidence type="ECO:0000313" key="2">
    <source>
        <dbReference type="Proteomes" id="UP000235392"/>
    </source>
</evidence>
<dbReference type="EMBL" id="PGCI01000259">
    <property type="protein sequence ID" value="PLW31823.1"/>
    <property type="molecule type" value="Genomic_DNA"/>
</dbReference>
<evidence type="ECO:0000313" key="1">
    <source>
        <dbReference type="EMBL" id="PLW31823.1"/>
    </source>
</evidence>
<dbReference type="AlphaFoldDB" id="A0A2N5U271"/>
<name>A0A2N5U271_9BASI</name>
<gene>
    <name evidence="1" type="ORF">PCASD_15421</name>
</gene>
<protein>
    <submittedName>
        <fullName evidence="1">Uncharacterized protein</fullName>
    </submittedName>
</protein>
<organism evidence="1 2">
    <name type="scientific">Puccinia coronata f. sp. avenae</name>
    <dbReference type="NCBI Taxonomy" id="200324"/>
    <lineage>
        <taxon>Eukaryota</taxon>
        <taxon>Fungi</taxon>
        <taxon>Dikarya</taxon>
        <taxon>Basidiomycota</taxon>
        <taxon>Pucciniomycotina</taxon>
        <taxon>Pucciniomycetes</taxon>
        <taxon>Pucciniales</taxon>
        <taxon>Pucciniaceae</taxon>
        <taxon>Puccinia</taxon>
    </lineage>
</organism>
<accession>A0A2N5U271</accession>
<proteinExistence type="predicted"/>
<sequence>MDSRPFSGHDHPSPPSLPAHTFLHLHLLQPLIMLTLSECLNLIREARAIFSVSPDGRMSIKTLTEIHEANRKRKWNEGKKLKVHAEDAKAFTSMFTSDVASMYRRYKPLDVYPVRIAKDKTPEAI</sequence>
<dbReference type="Proteomes" id="UP000235392">
    <property type="component" value="Unassembled WGS sequence"/>
</dbReference>
<comment type="caution">
    <text evidence="1">The sequence shown here is derived from an EMBL/GenBank/DDBJ whole genome shotgun (WGS) entry which is preliminary data.</text>
</comment>
<reference evidence="1 2" key="1">
    <citation type="submission" date="2017-11" db="EMBL/GenBank/DDBJ databases">
        <title>De novo assembly and phasing of dikaryotic genomes from two isolates of Puccinia coronata f. sp. avenae, the causal agent of oat crown rust.</title>
        <authorList>
            <person name="Miller M.E."/>
            <person name="Zhang Y."/>
            <person name="Omidvar V."/>
            <person name="Sperschneider J."/>
            <person name="Schwessinger B."/>
            <person name="Raley C."/>
            <person name="Palmer J.M."/>
            <person name="Garnica D."/>
            <person name="Upadhyaya N."/>
            <person name="Rathjen J."/>
            <person name="Taylor J.M."/>
            <person name="Park R.F."/>
            <person name="Dodds P.N."/>
            <person name="Hirsch C.D."/>
            <person name="Kianian S.F."/>
            <person name="Figueroa M."/>
        </authorList>
    </citation>
    <scope>NUCLEOTIDE SEQUENCE [LARGE SCALE GENOMIC DNA]</scope>
    <source>
        <strain evidence="1">12SD80</strain>
    </source>
</reference>